<feature type="transmembrane region" description="Helical" evidence="7">
    <location>
        <begin position="222"/>
        <end position="245"/>
    </location>
</feature>
<feature type="transmembrane region" description="Helical" evidence="7">
    <location>
        <begin position="111"/>
        <end position="131"/>
    </location>
</feature>
<keyword evidence="3 7" id="KW-0812">Transmembrane</keyword>
<dbReference type="Pfam" id="PF03631">
    <property type="entry name" value="Virul_fac_BrkB"/>
    <property type="match status" value="1"/>
</dbReference>
<dbReference type="PANTHER" id="PTHR30213:SF0">
    <property type="entry name" value="UPF0761 MEMBRANE PROTEIN YIHY"/>
    <property type="match status" value="1"/>
</dbReference>
<evidence type="ECO:0000256" key="6">
    <source>
        <dbReference type="SAM" id="MobiDB-lite"/>
    </source>
</evidence>
<dbReference type="RefSeq" id="WP_205102492.1">
    <property type="nucleotide sequence ID" value="NZ_JACJJC010000007.1"/>
</dbReference>
<evidence type="ECO:0000256" key="4">
    <source>
        <dbReference type="ARBA" id="ARBA00022989"/>
    </source>
</evidence>
<feature type="transmembrane region" description="Helical" evidence="7">
    <location>
        <begin position="191"/>
        <end position="210"/>
    </location>
</feature>
<evidence type="ECO:0000256" key="1">
    <source>
        <dbReference type="ARBA" id="ARBA00004651"/>
    </source>
</evidence>
<evidence type="ECO:0000256" key="5">
    <source>
        <dbReference type="ARBA" id="ARBA00023136"/>
    </source>
</evidence>
<evidence type="ECO:0000313" key="8">
    <source>
        <dbReference type="EMBL" id="MBM6704026.1"/>
    </source>
</evidence>
<feature type="transmembrane region" description="Helical" evidence="7">
    <location>
        <begin position="151"/>
        <end position="171"/>
    </location>
</feature>
<sequence length="462" mass="50698">MPIAAYLRPKTLTDLLRRQHFFDICRTLLRFAVARMKDAQLQEVASSMTLTTLLSLVPLLAVSLAVFAAFPSFESTRQALEDAIFNSFLPPQYSETILEYLRSFTSHASGLGAFGIAGLSLTGLLLIDKFFVTVNRIFKVRELRPWSQRALIYWAMLTLGPVVMALSISISTQALRLAAGAVDAQSASLPMWMLTIIQVLVQSLGYGALFKFVPNCRVPFSHALAGGFVVAIAGLVVRECFEIYVTAGTLSSIYGAFVAFPVFLLWLYVTWLLVFSGAAVTATIPLLASGRFADSYRIGNEFLTGVALLRVLTAARASGNPTVPADVLASEVDAYPQLVERILTHLSAAGYCGEIRPSGRRKFSSWALLCDPDEKTLRDAFRILLIDPDNTLVAPKRIGQRREAGQLFGWYRRLMNDSTVNAPLSALLDSDAADWSERFETAAEKVSEATEETAQESERTAP</sequence>
<evidence type="ECO:0000256" key="2">
    <source>
        <dbReference type="ARBA" id="ARBA00022475"/>
    </source>
</evidence>
<dbReference type="NCBIfam" id="TIGR00765">
    <property type="entry name" value="yihY_not_rbn"/>
    <property type="match status" value="1"/>
</dbReference>
<feature type="transmembrane region" description="Helical" evidence="7">
    <location>
        <begin position="44"/>
        <end position="70"/>
    </location>
</feature>
<accession>A0ABS2DRQ7</accession>
<organism evidence="8 9">
    <name type="scientific">Sutterella massiliensis</name>
    <dbReference type="NCBI Taxonomy" id="1816689"/>
    <lineage>
        <taxon>Bacteria</taxon>
        <taxon>Pseudomonadati</taxon>
        <taxon>Pseudomonadota</taxon>
        <taxon>Betaproteobacteria</taxon>
        <taxon>Burkholderiales</taxon>
        <taxon>Sutterellaceae</taxon>
        <taxon>Sutterella</taxon>
    </lineage>
</organism>
<feature type="transmembrane region" description="Helical" evidence="7">
    <location>
        <begin position="265"/>
        <end position="288"/>
    </location>
</feature>
<comment type="subcellular location">
    <subcellularLocation>
        <location evidence="1">Cell membrane</location>
        <topology evidence="1">Multi-pass membrane protein</topology>
    </subcellularLocation>
</comment>
<keyword evidence="9" id="KW-1185">Reference proteome</keyword>
<proteinExistence type="predicted"/>
<comment type="caution">
    <text evidence="8">The sequence shown here is derived from an EMBL/GenBank/DDBJ whole genome shotgun (WGS) entry which is preliminary data.</text>
</comment>
<dbReference type="EMBL" id="JACJJC010000007">
    <property type="protein sequence ID" value="MBM6704026.1"/>
    <property type="molecule type" value="Genomic_DNA"/>
</dbReference>
<name>A0ABS2DRQ7_9BURK</name>
<dbReference type="Proteomes" id="UP000715095">
    <property type="component" value="Unassembled WGS sequence"/>
</dbReference>
<feature type="region of interest" description="Disordered" evidence="6">
    <location>
        <begin position="441"/>
        <end position="462"/>
    </location>
</feature>
<protein>
    <submittedName>
        <fullName evidence="8">YihY family inner membrane protein</fullName>
    </submittedName>
</protein>
<reference evidence="8 9" key="1">
    <citation type="journal article" date="2021" name="Sci. Rep.">
        <title>The distribution of antibiotic resistance genes in chicken gut microbiota commensals.</title>
        <authorList>
            <person name="Juricova H."/>
            <person name="Matiasovicova J."/>
            <person name="Kubasova T."/>
            <person name="Cejkova D."/>
            <person name="Rychlik I."/>
        </authorList>
    </citation>
    <scope>NUCLEOTIDE SEQUENCE [LARGE SCALE GENOMIC DNA]</scope>
    <source>
        <strain evidence="8 9">An829</strain>
    </source>
</reference>
<dbReference type="PANTHER" id="PTHR30213">
    <property type="entry name" value="INNER MEMBRANE PROTEIN YHJD"/>
    <property type="match status" value="1"/>
</dbReference>
<keyword evidence="2" id="KW-1003">Cell membrane</keyword>
<dbReference type="InterPro" id="IPR017039">
    <property type="entry name" value="Virul_fac_BrkB"/>
</dbReference>
<keyword evidence="5 7" id="KW-0472">Membrane</keyword>
<keyword evidence="4 7" id="KW-1133">Transmembrane helix</keyword>
<evidence type="ECO:0000256" key="3">
    <source>
        <dbReference type="ARBA" id="ARBA00022692"/>
    </source>
</evidence>
<evidence type="ECO:0000313" key="9">
    <source>
        <dbReference type="Proteomes" id="UP000715095"/>
    </source>
</evidence>
<gene>
    <name evidence="8" type="ORF">H6A60_05940</name>
</gene>
<evidence type="ECO:0000256" key="7">
    <source>
        <dbReference type="SAM" id="Phobius"/>
    </source>
</evidence>